<protein>
    <recommendedName>
        <fullName evidence="4">Tetratricopeptide repeat protein</fullName>
    </recommendedName>
</protein>
<dbReference type="SUPFAM" id="SSF48452">
    <property type="entry name" value="TPR-like"/>
    <property type="match status" value="1"/>
</dbReference>
<dbReference type="RefSeq" id="WP_274149654.1">
    <property type="nucleotide sequence ID" value="NZ_CP117811.1"/>
</dbReference>
<evidence type="ECO:0000313" key="2">
    <source>
        <dbReference type="EMBL" id="WDE95835.1"/>
    </source>
</evidence>
<dbReference type="EMBL" id="CP117811">
    <property type="protein sequence ID" value="WDE95835.1"/>
    <property type="molecule type" value="Genomic_DNA"/>
</dbReference>
<organism evidence="2 3">
    <name type="scientific">Lentisphaera profundi</name>
    <dbReference type="NCBI Taxonomy" id="1658616"/>
    <lineage>
        <taxon>Bacteria</taxon>
        <taxon>Pseudomonadati</taxon>
        <taxon>Lentisphaerota</taxon>
        <taxon>Lentisphaeria</taxon>
        <taxon>Lentisphaerales</taxon>
        <taxon>Lentisphaeraceae</taxon>
        <taxon>Lentisphaera</taxon>
    </lineage>
</organism>
<name>A0ABY7VNX1_9BACT</name>
<keyword evidence="3" id="KW-1185">Reference proteome</keyword>
<proteinExistence type="predicted"/>
<feature type="repeat" description="TPR" evidence="1">
    <location>
        <begin position="726"/>
        <end position="759"/>
    </location>
</feature>
<sequence>MSRIVLFIFLAINLYAEQPIKPSAKEQKTLELPKGTKTLLSSSNESLSQSIAKLLEINPYKVLENAVLMDDGPVIEALNNYQAPSIKVFSSDIYYRTLLITWLKENKVQAQENILQQNTWLLKKDSVEGVIEKIEALSKKNHAPLWNFRLNYCLSLLYEAKGDYKRSLKALIKANNKTTDNNLRYLLRRRMIVCSARTGNYKEYERFIQDIYQEESSEALMHYESLNDQLAINLLQGKDSSELVSQIIKHPNANLARSIQSLIFTGQHQEAYLLNPKKEFIFPFLIELDQFSLAKKLLHQTSEPDKIHYYQSVQGTIPKELKSLSKEMTQNQKLSKVAWLLSKHYYTQESYQFLYELCLNSKDLNHIYIAMANLTKSSSAADLYLFLSKRLDKQQALNYTCLLSYTKNPNSFLHYLISIHKNLKLQGKDLDDFVTICSTLALEINLPDAALSSLKVINDKNQNINHIIIASTALLRKKEFLSAAHNGLIRDEMKIPELMEIATYALNQTGDFEKAHKANLIAESFYISLAHLSKTAYFFKRLNQKDLLEQVYWRIHPQAITFNKDSMPLIDSASAHFLQKEDYTAWAKFAELKLSHALLQPTKIHTPAQALVIRKDLLRLQLIKAINSGREQDIIRFAKKWSDEFTMDIEPVIILHKYQLPHNIQVLQLKTDLFDDRWAKLEKHIKRYPKASIQLNEIAWLGASCFKRLDESSDFAKRAYSQSKLTAHLDTLAQCLYATGKINKAVELLQECVKLEPNVSYFSQKLTLWRNHLPAQE</sequence>
<dbReference type="PROSITE" id="PS50005">
    <property type="entry name" value="TPR"/>
    <property type="match status" value="1"/>
</dbReference>
<reference evidence="2 3" key="1">
    <citation type="submission" date="2023-02" db="EMBL/GenBank/DDBJ databases">
        <title>Genome sequence of Lentisphaera profundi SAORIC-696.</title>
        <authorList>
            <person name="Kim e."/>
            <person name="Cho J.-C."/>
            <person name="Choi A."/>
            <person name="Kang I."/>
        </authorList>
    </citation>
    <scope>NUCLEOTIDE SEQUENCE [LARGE SCALE GENOMIC DNA]</scope>
    <source>
        <strain evidence="2 3">SAORIC-696</strain>
    </source>
</reference>
<keyword evidence="1" id="KW-0802">TPR repeat</keyword>
<dbReference type="InterPro" id="IPR019734">
    <property type="entry name" value="TPR_rpt"/>
</dbReference>
<accession>A0ABY7VNX1</accession>
<evidence type="ECO:0000313" key="3">
    <source>
        <dbReference type="Proteomes" id="UP001214250"/>
    </source>
</evidence>
<dbReference type="Gene3D" id="1.25.40.10">
    <property type="entry name" value="Tetratricopeptide repeat domain"/>
    <property type="match status" value="1"/>
</dbReference>
<gene>
    <name evidence="2" type="ORF">PQO03_08915</name>
</gene>
<evidence type="ECO:0008006" key="4">
    <source>
        <dbReference type="Google" id="ProtNLM"/>
    </source>
</evidence>
<dbReference type="Proteomes" id="UP001214250">
    <property type="component" value="Chromosome 1"/>
</dbReference>
<evidence type="ECO:0000256" key="1">
    <source>
        <dbReference type="PROSITE-ProRule" id="PRU00339"/>
    </source>
</evidence>
<dbReference type="InterPro" id="IPR011990">
    <property type="entry name" value="TPR-like_helical_dom_sf"/>
</dbReference>